<evidence type="ECO:0000313" key="1">
    <source>
        <dbReference type="EMBL" id="AIJ23753.1"/>
    </source>
</evidence>
<dbReference type="EMBL" id="CP009110">
    <property type="protein sequence ID" value="AIJ23753.1"/>
    <property type="molecule type" value="Genomic_DNA"/>
</dbReference>
<dbReference type="SUPFAM" id="SSF55469">
    <property type="entry name" value="FMN-dependent nitroreductase-like"/>
    <property type="match status" value="1"/>
</dbReference>
<reference evidence="1 2" key="1">
    <citation type="submission" date="2014-07" db="EMBL/GenBank/DDBJ databases">
        <title>Whole Genome Sequence of the Amycolatopsis methanolica 239.</title>
        <authorList>
            <person name="Tang B."/>
        </authorList>
    </citation>
    <scope>NUCLEOTIDE SEQUENCE [LARGE SCALE GENOMIC DNA]</scope>
    <source>
        <strain evidence="1 2">239</strain>
    </source>
</reference>
<organism evidence="1 2">
    <name type="scientific">Amycolatopsis methanolica 239</name>
    <dbReference type="NCBI Taxonomy" id="1068978"/>
    <lineage>
        <taxon>Bacteria</taxon>
        <taxon>Bacillati</taxon>
        <taxon>Actinomycetota</taxon>
        <taxon>Actinomycetes</taxon>
        <taxon>Pseudonocardiales</taxon>
        <taxon>Pseudonocardiaceae</taxon>
        <taxon>Amycolatopsis</taxon>
        <taxon>Amycolatopsis methanolica group</taxon>
    </lineage>
</organism>
<keyword evidence="2" id="KW-1185">Reference proteome</keyword>
<dbReference type="Proteomes" id="UP000062973">
    <property type="component" value="Chromosome"/>
</dbReference>
<accession>A0A076MS97</accession>
<dbReference type="NCBIfam" id="NF047509">
    <property type="entry name" value="Rv3131_FMN_oxido"/>
    <property type="match status" value="1"/>
</dbReference>
<evidence type="ECO:0000313" key="2">
    <source>
        <dbReference type="Proteomes" id="UP000062973"/>
    </source>
</evidence>
<protein>
    <submittedName>
        <fullName evidence="1">Nitroreductase family protein</fullName>
    </submittedName>
</protein>
<dbReference type="InterPro" id="IPR000415">
    <property type="entry name" value="Nitroreductase-like"/>
</dbReference>
<dbReference type="KEGG" id="amq:AMETH_3661"/>
<dbReference type="OrthoDB" id="8156917at2"/>
<dbReference type="Gene3D" id="3.40.109.10">
    <property type="entry name" value="NADH Oxidase"/>
    <property type="match status" value="1"/>
</dbReference>
<dbReference type="STRING" id="1068978.AMETH_3661"/>
<sequence>MRWSPVEVGALARAASCAPSVHNSQPWALEVPDGVLRLYERFDVSLPRHDPTGRDRVLSCGAALANLDLAVRVLGRRPEVGLLPSPERPDLVAEIRAAEPGEATPDELTRYSAIFQRSSYRSPFALHHVPPRVLRLLGDTAAGPGTEARLIQPRTEAAPLAELLAHAGQLLRADRAYQRELTAWTAQLREPPSRETTLPWSGLVRADTHLPDTVTLTERVAAESLLIVLTADDTRRDQLHAGAALERAWLTAITEGLVGSVLTQPLHLPEVRAGLIEKLGLPGYPQVILRIGYPVTATPGRVPAPTRAGERG</sequence>
<dbReference type="AlphaFoldDB" id="A0A076MS97"/>
<dbReference type="PATRIC" id="fig|1068978.7.peg.3911"/>
<name>A0A076MS97_AMYME</name>
<dbReference type="RefSeq" id="WP_017982586.1">
    <property type="nucleotide sequence ID" value="NZ_AQUL01000001.1"/>
</dbReference>
<proteinExistence type="predicted"/>
<gene>
    <name evidence="1" type="ORF">AMETH_3661</name>
</gene>
<dbReference type="GO" id="GO:0016491">
    <property type="term" value="F:oxidoreductase activity"/>
    <property type="evidence" value="ECO:0007669"/>
    <property type="project" value="InterPro"/>
</dbReference>
<dbReference type="eggNOG" id="COG0778">
    <property type="taxonomic scope" value="Bacteria"/>
</dbReference>
<dbReference type="HOGENOM" id="CLU_051479_3_0_11"/>